<gene>
    <name evidence="4" type="ORF">SAMN05421553_3596</name>
</gene>
<evidence type="ECO:0000259" key="3">
    <source>
        <dbReference type="PROSITE" id="PS50801"/>
    </source>
</evidence>
<dbReference type="RefSeq" id="WP_090385120.1">
    <property type="nucleotide sequence ID" value="NZ_CP156749.1"/>
</dbReference>
<evidence type="ECO:0000256" key="2">
    <source>
        <dbReference type="RuleBase" id="RU003749"/>
    </source>
</evidence>
<dbReference type="CDD" id="cd07043">
    <property type="entry name" value="STAS_anti-anti-sigma_factors"/>
    <property type="match status" value="1"/>
</dbReference>
<comment type="similarity">
    <text evidence="1 2">Belongs to the anti-sigma-factor antagonist family.</text>
</comment>
<feature type="domain" description="STAS" evidence="3">
    <location>
        <begin position="1"/>
        <end position="115"/>
    </location>
</feature>
<dbReference type="STRING" id="53406.SAMN05421553_3596"/>
<dbReference type="Proteomes" id="UP000242849">
    <property type="component" value="Unassembled WGS sequence"/>
</dbReference>
<dbReference type="GO" id="GO:0043856">
    <property type="term" value="F:anti-sigma factor antagonist activity"/>
    <property type="evidence" value="ECO:0007669"/>
    <property type="project" value="InterPro"/>
</dbReference>
<name>A0A1H5EG90_PSEAG</name>
<organism evidence="4 5">
    <name type="scientific">Pseudomonas anguilliseptica</name>
    <dbReference type="NCBI Taxonomy" id="53406"/>
    <lineage>
        <taxon>Bacteria</taxon>
        <taxon>Pseudomonadati</taxon>
        <taxon>Pseudomonadota</taxon>
        <taxon>Gammaproteobacteria</taxon>
        <taxon>Pseudomonadales</taxon>
        <taxon>Pseudomonadaceae</taxon>
        <taxon>Pseudomonas</taxon>
    </lineage>
</organism>
<accession>A0A1H5EG90</accession>
<dbReference type="PROSITE" id="PS50801">
    <property type="entry name" value="STAS"/>
    <property type="match status" value="1"/>
</dbReference>
<dbReference type="Pfam" id="PF01740">
    <property type="entry name" value="STAS"/>
    <property type="match status" value="1"/>
</dbReference>
<dbReference type="Gene3D" id="3.30.750.24">
    <property type="entry name" value="STAS domain"/>
    <property type="match status" value="1"/>
</dbReference>
<dbReference type="PANTHER" id="PTHR33495">
    <property type="entry name" value="ANTI-SIGMA FACTOR ANTAGONIST TM_1081-RELATED-RELATED"/>
    <property type="match status" value="1"/>
</dbReference>
<dbReference type="NCBIfam" id="TIGR00377">
    <property type="entry name" value="ant_ant_sig"/>
    <property type="match status" value="1"/>
</dbReference>
<dbReference type="InterPro" id="IPR036513">
    <property type="entry name" value="STAS_dom_sf"/>
</dbReference>
<dbReference type="OrthoDB" id="5297990at2"/>
<dbReference type="EMBL" id="FNSC01000001">
    <property type="protein sequence ID" value="SED90026.1"/>
    <property type="molecule type" value="Genomic_DNA"/>
</dbReference>
<evidence type="ECO:0000313" key="4">
    <source>
        <dbReference type="EMBL" id="SED90026.1"/>
    </source>
</evidence>
<dbReference type="AlphaFoldDB" id="A0A1H5EG90"/>
<dbReference type="SUPFAM" id="SSF52091">
    <property type="entry name" value="SpoIIaa-like"/>
    <property type="match status" value="1"/>
</dbReference>
<protein>
    <recommendedName>
        <fullName evidence="2">Anti-sigma factor antagonist</fullName>
    </recommendedName>
</protein>
<reference evidence="5" key="1">
    <citation type="submission" date="2016-10" db="EMBL/GenBank/DDBJ databases">
        <authorList>
            <person name="Varghese N."/>
            <person name="Submissions S."/>
        </authorList>
    </citation>
    <scope>NUCLEOTIDE SEQUENCE [LARGE SCALE GENOMIC DNA]</scope>
    <source>
        <strain evidence="5">DSM 12111</strain>
    </source>
</reference>
<keyword evidence="5" id="KW-1185">Reference proteome</keyword>
<dbReference type="InterPro" id="IPR002645">
    <property type="entry name" value="STAS_dom"/>
</dbReference>
<dbReference type="InterPro" id="IPR003658">
    <property type="entry name" value="Anti-sigma_ant"/>
</dbReference>
<evidence type="ECO:0000313" key="5">
    <source>
        <dbReference type="Proteomes" id="UP000242849"/>
    </source>
</evidence>
<sequence length="115" mass="12798">MSPMTYFLNDALVVNLDGELDAKSVHDLRPCFEELADAGKSVVLDMSEVSFIDSSGIGAIVFLYKRLVARQFSVSVIGLRPQPRELFMMLRINKTIACHDNLKAFLGRQAHKVAV</sequence>
<proteinExistence type="inferred from homology"/>
<dbReference type="PANTHER" id="PTHR33495:SF2">
    <property type="entry name" value="ANTI-SIGMA FACTOR ANTAGONIST TM_1081-RELATED"/>
    <property type="match status" value="1"/>
</dbReference>
<evidence type="ECO:0000256" key="1">
    <source>
        <dbReference type="ARBA" id="ARBA00009013"/>
    </source>
</evidence>